<sequence length="288" mass="30143">MELRALRYFVAVAEELHFGRAAERLHIVQPAVSQQVARLERELGVALLDRSSRHVRLTGPGERVLAAAREALLAADRVQAAAGDPGTTLRIGTAPALTDRLERAVEVLRRDRPGMETVLLDLPAADRLEAVRDGRLDVALMRGTQSVAGLTVVPVWHEPLHAVLAVEHALADRDAVSLAEVAAGPLFDLDGGSDPALRDAAVRALGDAGVCQPRRRSVGSVQDLVVGVGADPRAWSLLPAAVLVGAGSRRVRGVPLDPPVDLVGSIVAPPTTPAGCVRALAAAFGDAA</sequence>
<evidence type="ECO:0000256" key="1">
    <source>
        <dbReference type="ARBA" id="ARBA00009437"/>
    </source>
</evidence>
<name>A0A7Y9DYU0_9PSEU</name>
<evidence type="ECO:0000313" key="7">
    <source>
        <dbReference type="Proteomes" id="UP000535890"/>
    </source>
</evidence>
<evidence type="ECO:0000256" key="2">
    <source>
        <dbReference type="ARBA" id="ARBA00023015"/>
    </source>
</evidence>
<dbReference type="AlphaFoldDB" id="A0A7Y9DYU0"/>
<dbReference type="InterPro" id="IPR005119">
    <property type="entry name" value="LysR_subst-bd"/>
</dbReference>
<keyword evidence="4" id="KW-0804">Transcription</keyword>
<evidence type="ECO:0000313" key="6">
    <source>
        <dbReference type="EMBL" id="NYD37895.1"/>
    </source>
</evidence>
<comment type="similarity">
    <text evidence="1">Belongs to the LysR transcriptional regulatory family.</text>
</comment>
<dbReference type="Pfam" id="PF03466">
    <property type="entry name" value="LysR_substrate"/>
    <property type="match status" value="1"/>
</dbReference>
<dbReference type="InterPro" id="IPR036390">
    <property type="entry name" value="WH_DNA-bd_sf"/>
</dbReference>
<dbReference type="GO" id="GO:0003677">
    <property type="term" value="F:DNA binding"/>
    <property type="evidence" value="ECO:0007669"/>
    <property type="project" value="UniProtKB-KW"/>
</dbReference>
<dbReference type="PANTHER" id="PTHR30346:SF0">
    <property type="entry name" value="HCA OPERON TRANSCRIPTIONAL ACTIVATOR HCAR"/>
    <property type="match status" value="1"/>
</dbReference>
<dbReference type="Pfam" id="PF00126">
    <property type="entry name" value="HTH_1"/>
    <property type="match status" value="1"/>
</dbReference>
<organism evidence="6 7">
    <name type="scientific">Actinomycetospora corticicola</name>
    <dbReference type="NCBI Taxonomy" id="663602"/>
    <lineage>
        <taxon>Bacteria</taxon>
        <taxon>Bacillati</taxon>
        <taxon>Actinomycetota</taxon>
        <taxon>Actinomycetes</taxon>
        <taxon>Pseudonocardiales</taxon>
        <taxon>Pseudonocardiaceae</taxon>
        <taxon>Actinomycetospora</taxon>
    </lineage>
</organism>
<gene>
    <name evidence="6" type="ORF">BJ983_003997</name>
</gene>
<accession>A0A7Y9DYU0</accession>
<evidence type="ECO:0000256" key="3">
    <source>
        <dbReference type="ARBA" id="ARBA00023125"/>
    </source>
</evidence>
<dbReference type="InterPro" id="IPR036388">
    <property type="entry name" value="WH-like_DNA-bd_sf"/>
</dbReference>
<keyword evidence="7" id="KW-1185">Reference proteome</keyword>
<comment type="caution">
    <text evidence="6">The sequence shown here is derived from an EMBL/GenBank/DDBJ whole genome shotgun (WGS) entry which is preliminary data.</text>
</comment>
<proteinExistence type="inferred from homology"/>
<keyword evidence="2" id="KW-0805">Transcription regulation</keyword>
<dbReference type="RefSeq" id="WP_179795413.1">
    <property type="nucleotide sequence ID" value="NZ_BAABHP010000024.1"/>
</dbReference>
<dbReference type="PANTHER" id="PTHR30346">
    <property type="entry name" value="TRANSCRIPTIONAL DUAL REGULATOR HCAR-RELATED"/>
    <property type="match status" value="1"/>
</dbReference>
<evidence type="ECO:0000256" key="4">
    <source>
        <dbReference type="ARBA" id="ARBA00023163"/>
    </source>
</evidence>
<protein>
    <submittedName>
        <fullName evidence="6">DNA-binding transcriptional LysR family regulator</fullName>
    </submittedName>
</protein>
<evidence type="ECO:0000259" key="5">
    <source>
        <dbReference type="PROSITE" id="PS50931"/>
    </source>
</evidence>
<dbReference type="GO" id="GO:0003700">
    <property type="term" value="F:DNA-binding transcription factor activity"/>
    <property type="evidence" value="ECO:0007669"/>
    <property type="project" value="InterPro"/>
</dbReference>
<keyword evidence="3 6" id="KW-0238">DNA-binding</keyword>
<dbReference type="CDD" id="cd05466">
    <property type="entry name" value="PBP2_LTTR_substrate"/>
    <property type="match status" value="1"/>
</dbReference>
<dbReference type="SUPFAM" id="SSF46785">
    <property type="entry name" value="Winged helix' DNA-binding domain"/>
    <property type="match status" value="1"/>
</dbReference>
<dbReference type="PROSITE" id="PS50931">
    <property type="entry name" value="HTH_LYSR"/>
    <property type="match status" value="1"/>
</dbReference>
<dbReference type="FunFam" id="1.10.10.10:FF:000001">
    <property type="entry name" value="LysR family transcriptional regulator"/>
    <property type="match status" value="1"/>
</dbReference>
<dbReference type="PRINTS" id="PR00039">
    <property type="entry name" value="HTHLYSR"/>
</dbReference>
<dbReference type="Gene3D" id="1.10.10.10">
    <property type="entry name" value="Winged helix-like DNA-binding domain superfamily/Winged helix DNA-binding domain"/>
    <property type="match status" value="1"/>
</dbReference>
<dbReference type="EMBL" id="JACCBN010000001">
    <property type="protein sequence ID" value="NYD37895.1"/>
    <property type="molecule type" value="Genomic_DNA"/>
</dbReference>
<dbReference type="Proteomes" id="UP000535890">
    <property type="component" value="Unassembled WGS sequence"/>
</dbReference>
<dbReference type="GO" id="GO:0032993">
    <property type="term" value="C:protein-DNA complex"/>
    <property type="evidence" value="ECO:0007669"/>
    <property type="project" value="TreeGrafter"/>
</dbReference>
<dbReference type="InterPro" id="IPR000847">
    <property type="entry name" value="LysR_HTH_N"/>
</dbReference>
<dbReference type="Gene3D" id="3.40.190.10">
    <property type="entry name" value="Periplasmic binding protein-like II"/>
    <property type="match status" value="2"/>
</dbReference>
<feature type="domain" description="HTH lysR-type" evidence="5">
    <location>
        <begin position="1"/>
        <end position="58"/>
    </location>
</feature>
<dbReference type="SUPFAM" id="SSF53850">
    <property type="entry name" value="Periplasmic binding protein-like II"/>
    <property type="match status" value="1"/>
</dbReference>
<reference evidence="6 7" key="1">
    <citation type="submission" date="2020-07" db="EMBL/GenBank/DDBJ databases">
        <title>Sequencing the genomes of 1000 actinobacteria strains.</title>
        <authorList>
            <person name="Klenk H.-P."/>
        </authorList>
    </citation>
    <scope>NUCLEOTIDE SEQUENCE [LARGE SCALE GENOMIC DNA]</scope>
    <source>
        <strain evidence="6 7">DSM 45772</strain>
    </source>
</reference>